<feature type="transmembrane region" description="Helical" evidence="10">
    <location>
        <begin position="496"/>
        <end position="515"/>
    </location>
</feature>
<feature type="transmembrane region" description="Helical" evidence="10">
    <location>
        <begin position="779"/>
        <end position="797"/>
    </location>
</feature>
<proteinExistence type="inferred from homology"/>
<keyword evidence="3" id="KW-1003">Cell membrane</keyword>
<keyword evidence="12" id="KW-1185">Reference proteome</keyword>
<feature type="compositionally biased region" description="Polar residues" evidence="9">
    <location>
        <begin position="51"/>
        <end position="64"/>
    </location>
</feature>
<evidence type="ECO:0000256" key="6">
    <source>
        <dbReference type="ARBA" id="ARBA00023136"/>
    </source>
</evidence>
<accession>A0ABD3ME40</accession>
<dbReference type="GO" id="GO:1903425">
    <property type="term" value="F:fluoride transmembrane transporter activity"/>
    <property type="evidence" value="ECO:0007669"/>
    <property type="project" value="UniProtKB-ARBA"/>
</dbReference>
<feature type="transmembrane region" description="Helical" evidence="10">
    <location>
        <begin position="723"/>
        <end position="744"/>
    </location>
</feature>
<evidence type="ECO:0000256" key="8">
    <source>
        <dbReference type="ARBA" id="ARBA00035585"/>
    </source>
</evidence>
<dbReference type="Pfam" id="PF02537">
    <property type="entry name" value="CRCB"/>
    <property type="match status" value="1"/>
</dbReference>
<feature type="compositionally biased region" description="Low complexity" evidence="9">
    <location>
        <begin position="24"/>
        <end position="45"/>
    </location>
</feature>
<protein>
    <submittedName>
        <fullName evidence="11">Uncharacterized protein</fullName>
    </submittedName>
</protein>
<dbReference type="InterPro" id="IPR003691">
    <property type="entry name" value="FluC"/>
</dbReference>
<feature type="transmembrane region" description="Helical" evidence="10">
    <location>
        <begin position="160"/>
        <end position="182"/>
    </location>
</feature>
<feature type="compositionally biased region" description="Low complexity" evidence="9">
    <location>
        <begin position="65"/>
        <end position="80"/>
    </location>
</feature>
<comment type="similarity">
    <text evidence="7">Belongs to the fluoride channel Fluc/FEX (TC 1.A.43) family.</text>
</comment>
<feature type="region of interest" description="Disordered" evidence="9">
    <location>
        <begin position="263"/>
        <end position="339"/>
    </location>
</feature>
<evidence type="ECO:0000256" key="2">
    <source>
        <dbReference type="ARBA" id="ARBA00004651"/>
    </source>
</evidence>
<organism evidence="11 12">
    <name type="scientific">Discostella pseudostelligera</name>
    <dbReference type="NCBI Taxonomy" id="259834"/>
    <lineage>
        <taxon>Eukaryota</taxon>
        <taxon>Sar</taxon>
        <taxon>Stramenopiles</taxon>
        <taxon>Ochrophyta</taxon>
        <taxon>Bacillariophyta</taxon>
        <taxon>Coscinodiscophyceae</taxon>
        <taxon>Thalassiosirophycidae</taxon>
        <taxon>Stephanodiscales</taxon>
        <taxon>Stephanodiscaceae</taxon>
        <taxon>Discostella</taxon>
    </lineage>
</organism>
<evidence type="ECO:0000256" key="1">
    <source>
        <dbReference type="ARBA" id="ARBA00002598"/>
    </source>
</evidence>
<dbReference type="PANTHER" id="PTHR28259:SF1">
    <property type="entry name" value="FLUORIDE EXPORT PROTEIN 1-RELATED"/>
    <property type="match status" value="1"/>
</dbReference>
<evidence type="ECO:0000256" key="3">
    <source>
        <dbReference type="ARBA" id="ARBA00022475"/>
    </source>
</evidence>
<reference evidence="11 12" key="1">
    <citation type="submission" date="2024-10" db="EMBL/GenBank/DDBJ databases">
        <title>Updated reference genomes for cyclostephanoid diatoms.</title>
        <authorList>
            <person name="Roberts W.R."/>
            <person name="Alverson A.J."/>
        </authorList>
    </citation>
    <scope>NUCLEOTIDE SEQUENCE [LARGE SCALE GENOMIC DNA]</scope>
    <source>
        <strain evidence="11 12">AJA232-27</strain>
    </source>
</reference>
<sequence length="807" mass="88771">MSQREEMRIQPVENSNGGNDTDAEQQQQQQQQLSPPSATTTTTTLWESPPKLQQNPMTTYHNIATASPPTATTDTTLSTLRHGRITSSSKSRRHGSSSSCAESGDLTATAISDRFDGDEQQQEQQPPTIIEEAELDTSNNNDNNNNFLLLQSFWRTYDTIIILSICSIIGIVFRMLSAKWFRRFEMGSVFSEDSALGTNLPLNVWSCFLMGLLCSGSEAMGIVRSKVYGGANPYGTGRGIIDVGKGAYRGVIHAGRAGIHRARGRVGVHRTTSNDRWEKMKSSSSSSSVDMNNSSFRRRQRSSSAEVDDDGGGDISSSIEPPDTNEINNQCVNQHPGSEESTIAGLLGLDDEFRIVGSNNTNSEDEIRDVQLRALSRRILASPSLAFFPAKKVENDVMEHYEMEAPSSAKSVAPDDRFEIGDLDEIDEMASGQRCGLQNSSQSTEQQRKSTPSIDTIEEAVTERGHSISDHVTTIRRVRRLDGWDVDTSPEKMKHIILLGCRMGFCGALGTFASLNASVVRLLKAGLYGEALMGYAISIQLGIVSYRFGQHLAVYIFVWRCRRETKREERGGYGLRLQHMDIEEDLSSATVHPSTQEPPRRRRYISVRACATFVFFATFVSLILAIIFFPAHRPYLISLLFTPFGCLARWKLMNKYNKSLPGFPLGTFACNIGGCALSGSLASFIAGKCTLLQRIIDECPLTLSQLTTYLFVSSGNPGADGNLVLTSMIAGFAGALSTFAAFIIERLDELLSSIAALTSTFCCTEILSLIDPIIFKFDGVVYSIITILWAVIIGFVVSQAKNWADEM</sequence>
<dbReference type="Proteomes" id="UP001530293">
    <property type="component" value="Unassembled WGS sequence"/>
</dbReference>
<evidence type="ECO:0000256" key="7">
    <source>
        <dbReference type="ARBA" id="ARBA00035120"/>
    </source>
</evidence>
<evidence type="ECO:0000256" key="9">
    <source>
        <dbReference type="SAM" id="MobiDB-lite"/>
    </source>
</evidence>
<keyword evidence="4 10" id="KW-0812">Transmembrane</keyword>
<evidence type="ECO:0000256" key="10">
    <source>
        <dbReference type="SAM" id="Phobius"/>
    </source>
</evidence>
<keyword evidence="5 10" id="KW-1133">Transmembrane helix</keyword>
<evidence type="ECO:0000313" key="12">
    <source>
        <dbReference type="Proteomes" id="UP001530293"/>
    </source>
</evidence>
<gene>
    <name evidence="11" type="ORF">ACHAWU_002388</name>
</gene>
<comment type="caution">
    <text evidence="11">The sequence shown here is derived from an EMBL/GenBank/DDBJ whole genome shotgun (WGS) entry which is preliminary data.</text>
</comment>
<dbReference type="AlphaFoldDB" id="A0ABD3ME40"/>
<dbReference type="GO" id="GO:0005886">
    <property type="term" value="C:plasma membrane"/>
    <property type="evidence" value="ECO:0007669"/>
    <property type="project" value="UniProtKB-SubCell"/>
</dbReference>
<evidence type="ECO:0000313" key="11">
    <source>
        <dbReference type="EMBL" id="KAL3761138.1"/>
    </source>
</evidence>
<comment type="catalytic activity">
    <reaction evidence="8">
        <text>fluoride(in) = fluoride(out)</text>
        <dbReference type="Rhea" id="RHEA:76159"/>
        <dbReference type="ChEBI" id="CHEBI:17051"/>
    </reaction>
    <physiologicalReaction direction="left-to-right" evidence="8">
        <dbReference type="Rhea" id="RHEA:76160"/>
    </physiologicalReaction>
</comment>
<comment type="function">
    <text evidence="1">Fluoride channel required for the rapid expulsion of cytoplasmic fluoride.</text>
</comment>
<dbReference type="EMBL" id="JALLBG020000157">
    <property type="protein sequence ID" value="KAL3761138.1"/>
    <property type="molecule type" value="Genomic_DNA"/>
</dbReference>
<comment type="subcellular location">
    <subcellularLocation>
        <location evidence="2">Cell membrane</location>
        <topology evidence="2">Multi-pass membrane protein</topology>
    </subcellularLocation>
</comment>
<name>A0ABD3ME40_9STRA</name>
<dbReference type="PANTHER" id="PTHR28259">
    <property type="entry name" value="FLUORIDE EXPORT PROTEIN 1-RELATED"/>
    <property type="match status" value="1"/>
</dbReference>
<feature type="compositionally biased region" description="Polar residues" evidence="9">
    <location>
        <begin position="325"/>
        <end position="339"/>
    </location>
</feature>
<feature type="region of interest" description="Disordered" evidence="9">
    <location>
        <begin position="433"/>
        <end position="453"/>
    </location>
</feature>
<feature type="compositionally biased region" description="Polar residues" evidence="9">
    <location>
        <begin position="436"/>
        <end position="453"/>
    </location>
</feature>
<evidence type="ECO:0000256" key="4">
    <source>
        <dbReference type="ARBA" id="ARBA00022692"/>
    </source>
</evidence>
<keyword evidence="6 10" id="KW-0472">Membrane</keyword>
<feature type="compositionally biased region" description="Basic and acidic residues" evidence="9">
    <location>
        <begin position="272"/>
        <end position="281"/>
    </location>
</feature>
<feature type="region of interest" description="Disordered" evidence="9">
    <location>
        <begin position="1"/>
        <end position="106"/>
    </location>
</feature>
<evidence type="ECO:0000256" key="5">
    <source>
        <dbReference type="ARBA" id="ARBA00022989"/>
    </source>
</evidence>
<feature type="transmembrane region" description="Helical" evidence="10">
    <location>
        <begin position="535"/>
        <end position="558"/>
    </location>
</feature>
<feature type="transmembrane region" description="Helical" evidence="10">
    <location>
        <begin position="609"/>
        <end position="629"/>
    </location>
</feature>